<protein>
    <submittedName>
        <fullName evidence="7">Response regulator of zinc sigma-54-dependent two-component system</fullName>
    </submittedName>
</protein>
<dbReference type="InterPro" id="IPR002197">
    <property type="entry name" value="HTH_Fis"/>
</dbReference>
<feature type="domain" description="Response regulatory" evidence="6">
    <location>
        <begin position="5"/>
        <end position="118"/>
    </location>
</feature>
<dbReference type="PRINTS" id="PR01590">
    <property type="entry name" value="HTHFIS"/>
</dbReference>
<dbReference type="SUPFAM" id="SSF52540">
    <property type="entry name" value="P-loop containing nucleoside triphosphate hydrolases"/>
    <property type="match status" value="1"/>
</dbReference>
<dbReference type="InterPro" id="IPR003593">
    <property type="entry name" value="AAA+_ATPase"/>
</dbReference>
<dbReference type="InterPro" id="IPR027417">
    <property type="entry name" value="P-loop_NTPase"/>
</dbReference>
<evidence type="ECO:0000256" key="2">
    <source>
        <dbReference type="ARBA" id="ARBA00022840"/>
    </source>
</evidence>
<dbReference type="InterPro" id="IPR001789">
    <property type="entry name" value="Sig_transdc_resp-reg_receiver"/>
</dbReference>
<evidence type="ECO:0000259" key="6">
    <source>
        <dbReference type="PROSITE" id="PS50110"/>
    </source>
</evidence>
<evidence type="ECO:0000256" key="3">
    <source>
        <dbReference type="ARBA" id="ARBA00023015"/>
    </source>
</evidence>
<dbReference type="InterPro" id="IPR002078">
    <property type="entry name" value="Sigma_54_int"/>
</dbReference>
<evidence type="ECO:0000256" key="4">
    <source>
        <dbReference type="ARBA" id="ARBA00023163"/>
    </source>
</evidence>
<sequence>MRRPIVLIVDDESSVRETLEIILGDYYETISVSNGLEAVEIVKSVPIDVVLLDINLPHVDGFKTLGMLKRHNAGIGVVMLSAIDSAQKAVYALNMGAYDYLTKPFETEDLLSTIKRFIDGLTLKREIAFLREELQSRLGYGDIISKSPKMQHVFDLVKKVSAASASVLITGESGTGKELIARAIHELSDRKERPFVAINCGAVPSELMESEMFGYEKGAFTGANNTKIGKFEFAEAGTIFLDEIATLHMHLQAKLLRVLQEKSVERVGGNHQIDVDVRIIAATNIDIGAAVRDGTFREDLYYRLKVVPIELPSLRQRREDIPLLVDYFFDRLCKKSNKSLKGIDSAALQVLCDYSWPGNVRELENLIERLVVLAKDGTEIGYGDIPVEITGQGIPKKPTAYDIDDYKEACKAFERNYIIGVLNKTGWNRSEAASLLNIHRNTLLHKMKDLSIDSTQSFRLKHSAQNTLQDQ</sequence>
<dbReference type="SMART" id="SM00448">
    <property type="entry name" value="REC"/>
    <property type="match status" value="1"/>
</dbReference>
<dbReference type="PROSITE" id="PS00675">
    <property type="entry name" value="SIGMA54_INTERACT_1"/>
    <property type="match status" value="1"/>
</dbReference>
<keyword evidence="3" id="KW-0805">Transcription regulation</keyword>
<dbReference type="GO" id="GO:0006355">
    <property type="term" value="P:regulation of DNA-templated transcription"/>
    <property type="evidence" value="ECO:0007669"/>
    <property type="project" value="InterPro"/>
</dbReference>
<dbReference type="Pfam" id="PF00158">
    <property type="entry name" value="Sigma54_activat"/>
    <property type="match status" value="1"/>
</dbReference>
<dbReference type="InterPro" id="IPR025662">
    <property type="entry name" value="Sigma_54_int_dom_ATP-bd_1"/>
</dbReference>
<feature type="domain" description="Sigma-54 factor interaction" evidence="5">
    <location>
        <begin position="143"/>
        <end position="372"/>
    </location>
</feature>
<evidence type="ECO:0000259" key="5">
    <source>
        <dbReference type="PROSITE" id="PS50045"/>
    </source>
</evidence>
<dbReference type="Gene3D" id="1.10.10.60">
    <property type="entry name" value="Homeodomain-like"/>
    <property type="match status" value="1"/>
</dbReference>
<keyword evidence="1" id="KW-0547">Nucleotide-binding</keyword>
<dbReference type="Gene3D" id="3.40.50.2300">
    <property type="match status" value="1"/>
</dbReference>
<dbReference type="GO" id="GO:0000160">
    <property type="term" value="P:phosphorelay signal transduction system"/>
    <property type="evidence" value="ECO:0007669"/>
    <property type="project" value="InterPro"/>
</dbReference>
<dbReference type="SMART" id="SM00382">
    <property type="entry name" value="AAA"/>
    <property type="match status" value="1"/>
</dbReference>
<accession>A0A3B0RNZ1</accession>
<dbReference type="PROSITE" id="PS50045">
    <property type="entry name" value="SIGMA54_INTERACT_4"/>
    <property type="match status" value="1"/>
</dbReference>
<dbReference type="Pfam" id="PF25601">
    <property type="entry name" value="AAA_lid_14"/>
    <property type="match status" value="1"/>
</dbReference>
<gene>
    <name evidence="7" type="ORF">MNBD_DELTA01-1210</name>
</gene>
<dbReference type="InterPro" id="IPR009057">
    <property type="entry name" value="Homeodomain-like_sf"/>
</dbReference>
<dbReference type="PROSITE" id="PS00688">
    <property type="entry name" value="SIGMA54_INTERACT_3"/>
    <property type="match status" value="1"/>
</dbReference>
<dbReference type="PANTHER" id="PTHR32071">
    <property type="entry name" value="TRANSCRIPTIONAL REGULATORY PROTEIN"/>
    <property type="match status" value="1"/>
</dbReference>
<reference evidence="7" key="1">
    <citation type="submission" date="2018-06" db="EMBL/GenBank/DDBJ databases">
        <authorList>
            <person name="Zhirakovskaya E."/>
        </authorList>
    </citation>
    <scope>NUCLEOTIDE SEQUENCE</scope>
</reference>
<proteinExistence type="predicted"/>
<dbReference type="GO" id="GO:0043565">
    <property type="term" value="F:sequence-specific DNA binding"/>
    <property type="evidence" value="ECO:0007669"/>
    <property type="project" value="InterPro"/>
</dbReference>
<dbReference type="InterPro" id="IPR058031">
    <property type="entry name" value="AAA_lid_NorR"/>
</dbReference>
<dbReference type="InterPro" id="IPR011006">
    <property type="entry name" value="CheY-like_superfamily"/>
</dbReference>
<dbReference type="GO" id="GO:0005524">
    <property type="term" value="F:ATP binding"/>
    <property type="evidence" value="ECO:0007669"/>
    <property type="project" value="UniProtKB-KW"/>
</dbReference>
<organism evidence="7">
    <name type="scientific">hydrothermal vent metagenome</name>
    <dbReference type="NCBI Taxonomy" id="652676"/>
    <lineage>
        <taxon>unclassified sequences</taxon>
        <taxon>metagenomes</taxon>
        <taxon>ecological metagenomes</taxon>
    </lineage>
</organism>
<keyword evidence="2" id="KW-0067">ATP-binding</keyword>
<dbReference type="PROSITE" id="PS50110">
    <property type="entry name" value="RESPONSE_REGULATORY"/>
    <property type="match status" value="1"/>
</dbReference>
<dbReference type="SUPFAM" id="SSF52172">
    <property type="entry name" value="CheY-like"/>
    <property type="match status" value="1"/>
</dbReference>
<dbReference type="AlphaFoldDB" id="A0A3B0RNZ1"/>
<dbReference type="Pfam" id="PF02954">
    <property type="entry name" value="HTH_8"/>
    <property type="match status" value="1"/>
</dbReference>
<dbReference type="Pfam" id="PF00072">
    <property type="entry name" value="Response_reg"/>
    <property type="match status" value="1"/>
</dbReference>
<evidence type="ECO:0000256" key="1">
    <source>
        <dbReference type="ARBA" id="ARBA00022741"/>
    </source>
</evidence>
<dbReference type="Gene3D" id="1.10.8.60">
    <property type="match status" value="1"/>
</dbReference>
<dbReference type="PANTHER" id="PTHR32071:SF57">
    <property type="entry name" value="C4-DICARBOXYLATE TRANSPORT TRANSCRIPTIONAL REGULATORY PROTEIN DCTD"/>
    <property type="match status" value="1"/>
</dbReference>
<dbReference type="EMBL" id="UOEA01000084">
    <property type="protein sequence ID" value="VAV85295.1"/>
    <property type="molecule type" value="Genomic_DNA"/>
</dbReference>
<name>A0A3B0RNZ1_9ZZZZ</name>
<dbReference type="SUPFAM" id="SSF46689">
    <property type="entry name" value="Homeodomain-like"/>
    <property type="match status" value="1"/>
</dbReference>
<dbReference type="FunFam" id="3.40.50.300:FF:000006">
    <property type="entry name" value="DNA-binding transcriptional regulator NtrC"/>
    <property type="match status" value="1"/>
</dbReference>
<dbReference type="InterPro" id="IPR025944">
    <property type="entry name" value="Sigma_54_int_dom_CS"/>
</dbReference>
<dbReference type="Gene3D" id="3.40.50.300">
    <property type="entry name" value="P-loop containing nucleotide triphosphate hydrolases"/>
    <property type="match status" value="1"/>
</dbReference>
<keyword evidence="4" id="KW-0804">Transcription</keyword>
<evidence type="ECO:0000313" key="7">
    <source>
        <dbReference type="EMBL" id="VAV85295.1"/>
    </source>
</evidence>
<dbReference type="CDD" id="cd00009">
    <property type="entry name" value="AAA"/>
    <property type="match status" value="1"/>
</dbReference>